<evidence type="ECO:0000256" key="5">
    <source>
        <dbReference type="ARBA" id="ARBA00022807"/>
    </source>
</evidence>
<feature type="domain" description="Alphavirus-like MT" evidence="9">
    <location>
        <begin position="56"/>
        <end position="217"/>
    </location>
</feature>
<dbReference type="GO" id="GO:0006396">
    <property type="term" value="P:RNA processing"/>
    <property type="evidence" value="ECO:0007669"/>
    <property type="project" value="InterPro"/>
</dbReference>
<feature type="compositionally biased region" description="Polar residues" evidence="8">
    <location>
        <begin position="586"/>
        <end position="605"/>
    </location>
</feature>
<dbReference type="GO" id="GO:0006508">
    <property type="term" value="P:proteolysis"/>
    <property type="evidence" value="ECO:0007669"/>
    <property type="project" value="UniProtKB-KW"/>
</dbReference>
<dbReference type="InterPro" id="IPR008043">
    <property type="entry name" value="Peptidase_C21"/>
</dbReference>
<dbReference type="Gene3D" id="3.90.70.100">
    <property type="match status" value="1"/>
</dbReference>
<dbReference type="InterPro" id="IPR002588">
    <property type="entry name" value="Alphavirus-like_MT_dom"/>
</dbReference>
<dbReference type="PROSITE" id="PS51743">
    <property type="entry name" value="ALPHAVIRUS_MT"/>
    <property type="match status" value="1"/>
</dbReference>
<protein>
    <submittedName>
        <fullName evidence="10">Putative viral methyltransferase</fullName>
    </submittedName>
</protein>
<dbReference type="Pfam" id="PF01660">
    <property type="entry name" value="Vmethyltransf"/>
    <property type="match status" value="1"/>
</dbReference>
<keyword evidence="2 10" id="KW-0489">Methyltransferase</keyword>
<dbReference type="GO" id="GO:0003723">
    <property type="term" value="F:RNA binding"/>
    <property type="evidence" value="ECO:0007669"/>
    <property type="project" value="InterPro"/>
</dbReference>
<proteinExistence type="predicted"/>
<evidence type="ECO:0000256" key="4">
    <source>
        <dbReference type="ARBA" id="ARBA00022801"/>
    </source>
</evidence>
<dbReference type="EMBL" id="MZ556268">
    <property type="protein sequence ID" value="UBJ25995.1"/>
    <property type="molecule type" value="Genomic_RNA"/>
</dbReference>
<dbReference type="GO" id="GO:0016556">
    <property type="term" value="P:mRNA modification"/>
    <property type="evidence" value="ECO:0007669"/>
    <property type="project" value="InterPro"/>
</dbReference>
<evidence type="ECO:0000256" key="7">
    <source>
        <dbReference type="ARBA" id="ARBA00023268"/>
    </source>
</evidence>
<evidence type="ECO:0000256" key="2">
    <source>
        <dbReference type="ARBA" id="ARBA00022603"/>
    </source>
</evidence>
<organism evidence="10">
    <name type="scientific">Sichuan mosquito tymo-like virus</name>
    <dbReference type="NCBI Taxonomy" id="2864015"/>
    <lineage>
        <taxon>Viruses</taxon>
        <taxon>Riboviria</taxon>
        <taxon>Orthornavirae</taxon>
        <taxon>Kitrinoviricota</taxon>
        <taxon>Alsuviricetes</taxon>
        <taxon>Tymovirales</taxon>
    </lineage>
</organism>
<evidence type="ECO:0000256" key="6">
    <source>
        <dbReference type="ARBA" id="ARBA00022840"/>
    </source>
</evidence>
<feature type="region of interest" description="Disordered" evidence="8">
    <location>
        <begin position="529"/>
        <end position="605"/>
    </location>
</feature>
<dbReference type="GO" id="GO:0008174">
    <property type="term" value="F:mRNA methyltransferase activity"/>
    <property type="evidence" value="ECO:0007669"/>
    <property type="project" value="UniProtKB-UniRule"/>
</dbReference>
<dbReference type="Pfam" id="PF05381">
    <property type="entry name" value="Peptidase_C21"/>
    <property type="match status" value="1"/>
</dbReference>
<evidence type="ECO:0000256" key="8">
    <source>
        <dbReference type="SAM" id="MobiDB-lite"/>
    </source>
</evidence>
<dbReference type="GO" id="GO:0016032">
    <property type="term" value="P:viral process"/>
    <property type="evidence" value="ECO:0007669"/>
    <property type="project" value="InterPro"/>
</dbReference>
<keyword evidence="6" id="KW-0547">Nucleotide-binding</keyword>
<keyword evidence="6" id="KW-0067">ATP-binding</keyword>
<keyword evidence="1" id="KW-0945">Host-virus interaction</keyword>
<evidence type="ECO:0000313" key="10">
    <source>
        <dbReference type="EMBL" id="UBJ25995.1"/>
    </source>
</evidence>
<feature type="compositionally biased region" description="Basic and acidic residues" evidence="8">
    <location>
        <begin position="556"/>
        <end position="566"/>
    </location>
</feature>
<evidence type="ECO:0000256" key="3">
    <source>
        <dbReference type="ARBA" id="ARBA00022670"/>
    </source>
</evidence>
<feature type="compositionally biased region" description="Low complexity" evidence="8">
    <location>
        <begin position="529"/>
        <end position="544"/>
    </location>
</feature>
<dbReference type="GO" id="GO:0004197">
    <property type="term" value="F:cysteine-type endopeptidase activity"/>
    <property type="evidence" value="ECO:0007669"/>
    <property type="project" value="InterPro"/>
</dbReference>
<dbReference type="GO" id="GO:0005524">
    <property type="term" value="F:ATP binding"/>
    <property type="evidence" value="ECO:0007669"/>
    <property type="project" value="UniProtKB-KW"/>
</dbReference>
<keyword evidence="3" id="KW-0645">Protease</keyword>
<dbReference type="PROSITE" id="PS51738">
    <property type="entry name" value="PEPTIDASE_C21"/>
    <property type="match status" value="1"/>
</dbReference>
<keyword evidence="2 10" id="KW-0808">Transferase</keyword>
<reference evidence="10" key="1">
    <citation type="submission" date="2021-07" db="EMBL/GenBank/DDBJ databases">
        <title>Communication and adaptive evolution of viruses within giant pandas and their associated organisms in a local ecological environment.</title>
        <authorList>
            <person name="Zhao M."/>
            <person name="Liu S."/>
            <person name="Zhang W."/>
        </authorList>
    </citation>
    <scope>NUCLEOTIDE SEQUENCE</scope>
    <source>
        <strain evidence="10">Mos092macula01-10</strain>
    </source>
</reference>
<evidence type="ECO:0000259" key="9">
    <source>
        <dbReference type="PROSITE" id="PS51743"/>
    </source>
</evidence>
<name>A0A8K1HI16_9VIRU</name>
<sequence>MLKNFELLNNTAHRDAVTQPLVLPLVKNLEKSTALFKWNLSPTALQLVQKLGITATDYGNLEHPHPIHKTHETDLLFNVLPSLSKDRMTALYMKQEKFDKLKKYAPNLVHLINQINTPKDIVRYDRTIPGPVNTPTAFIHDALMFIKPEQIVDLFLKSPRLKHVYASMVHPVEALFNLNSFNPGVYEFRTRGTNIIYTMEGHADGAYTQPLNAENWLSINKIKHQDMTLNVTMIKTGLSFHLMLITRTATLDAESERIFDSPAIVEIPNALNVNLPAQHRLVPKTVFEQLFTYVRAVRTLRVTDPMGVIRTQRSKPEHAWVSNQAWDLLQELCLQTAALKTNARFGMKLTHLQALTEWIRNHSKQLVGTTIALSSAAFLFFGWRRRFYSFHVSLFKVSMLGTPPPKWFYFSHKPTTWNSFILSWPSLARFTQSLPLIGNHFKPKPDPLTRLLTIAGSSFLVAASSLWWTTRYSPQEICDQHLMYIEAKPWNPIIRCRTYHVTSPLAFFSVYQSQTHDESVKIADFVQDPTTAQPHTPTSSSSPSKDQPVEQTQADSHLDVPSEKQIFRYPSPSSPLPEPSIPDFSLNVSSVSDAQPDNLPDVQNSNARPIATLRTLYPTLDWGSLGGYTEIQTPIKVPVGDITPARCLLTAIEASSGISTSSLWQTLWSHFPHEDLTSAETMSLGLTDTHLELLCAYYRFQAYVVTDHGTVIFGSENFLTRIFLRHSGNENQGHWSQSTEEDFRKGPSN</sequence>
<evidence type="ECO:0000256" key="1">
    <source>
        <dbReference type="ARBA" id="ARBA00022581"/>
    </source>
</evidence>
<keyword evidence="4" id="KW-0378">Hydrolase</keyword>
<dbReference type="InterPro" id="IPR043181">
    <property type="entry name" value="TYMV_endopept_dom"/>
</dbReference>
<dbReference type="GO" id="GO:0032259">
    <property type="term" value="P:methylation"/>
    <property type="evidence" value="ECO:0007669"/>
    <property type="project" value="UniProtKB-KW"/>
</dbReference>
<keyword evidence="5" id="KW-0788">Thiol protease</keyword>
<keyword evidence="7" id="KW-0511">Multifunctional enzyme</keyword>
<accession>A0A8K1HI16</accession>